<keyword evidence="2" id="KW-1185">Reference proteome</keyword>
<name>A0A140L9F6_9FIRM</name>
<protein>
    <submittedName>
        <fullName evidence="1">Uncharacterized protein</fullName>
    </submittedName>
</protein>
<dbReference type="EMBL" id="LOEE01000019">
    <property type="protein sequence ID" value="KXG77181.1"/>
    <property type="molecule type" value="Genomic_DNA"/>
</dbReference>
<dbReference type="RefSeq" id="WP_068555086.1">
    <property type="nucleotide sequence ID" value="NZ_LOEE01000019.1"/>
</dbReference>
<sequence length="81" mass="9018">MKKIAVEKSLGNVKNYLRQQGFAVMDLDPGHTDYKNCDAIVVSGQSSNFLGIEDTETKAPVIKARGMTVEDIYQQLKNRLS</sequence>
<organism evidence="1 2">
    <name type="scientific">Thermotalea metallivorans</name>
    <dbReference type="NCBI Taxonomy" id="520762"/>
    <lineage>
        <taxon>Bacteria</taxon>
        <taxon>Bacillati</taxon>
        <taxon>Bacillota</taxon>
        <taxon>Clostridia</taxon>
        <taxon>Peptostreptococcales</taxon>
        <taxon>Thermotaleaceae</taxon>
        <taxon>Thermotalea</taxon>
    </lineage>
</organism>
<dbReference type="AlphaFoldDB" id="A0A140L9F6"/>
<dbReference type="OrthoDB" id="1708042at2"/>
<dbReference type="InterPro" id="IPR005370">
    <property type="entry name" value="UPF0180"/>
</dbReference>
<dbReference type="Proteomes" id="UP000070456">
    <property type="component" value="Unassembled WGS sequence"/>
</dbReference>
<evidence type="ECO:0000313" key="2">
    <source>
        <dbReference type="Proteomes" id="UP000070456"/>
    </source>
</evidence>
<accession>A0A140L9F6</accession>
<reference evidence="1 2" key="1">
    <citation type="submission" date="2015-12" db="EMBL/GenBank/DDBJ databases">
        <title>Draft genome sequence of the thermoanaerobe Thermotalea metallivorans, an isolate from the runoff channel of the Great Artesian Basin, Australia.</title>
        <authorList>
            <person name="Patel B.K."/>
        </authorList>
    </citation>
    <scope>NUCLEOTIDE SEQUENCE [LARGE SCALE GENOMIC DNA]</scope>
    <source>
        <strain evidence="1 2">B2-1</strain>
    </source>
</reference>
<evidence type="ECO:0000313" key="1">
    <source>
        <dbReference type="EMBL" id="KXG77181.1"/>
    </source>
</evidence>
<comment type="caution">
    <text evidence="1">The sequence shown here is derived from an EMBL/GenBank/DDBJ whole genome shotgun (WGS) entry which is preliminary data.</text>
</comment>
<dbReference type="Pfam" id="PF03698">
    <property type="entry name" value="UPF0180"/>
    <property type="match status" value="1"/>
</dbReference>
<dbReference type="STRING" id="520762.AN619_07110"/>
<gene>
    <name evidence="1" type="ORF">AN619_07110</name>
</gene>
<proteinExistence type="predicted"/>